<evidence type="ECO:0000313" key="7">
    <source>
        <dbReference type="Proteomes" id="UP000649829"/>
    </source>
</evidence>
<dbReference type="GO" id="GO:0005576">
    <property type="term" value="C:extracellular region"/>
    <property type="evidence" value="ECO:0007669"/>
    <property type="project" value="UniProtKB-SubCell"/>
</dbReference>
<evidence type="ECO:0000259" key="4">
    <source>
        <dbReference type="Pfam" id="PF04717"/>
    </source>
</evidence>
<dbReference type="Gene3D" id="2.30.110.50">
    <property type="match status" value="1"/>
</dbReference>
<dbReference type="InterPro" id="IPR006531">
    <property type="entry name" value="Gp5/Vgr_OB"/>
</dbReference>
<dbReference type="NCBIfam" id="TIGR03361">
    <property type="entry name" value="VI_Rhs_Vgr"/>
    <property type="match status" value="1"/>
</dbReference>
<dbReference type="NCBIfam" id="TIGR01646">
    <property type="entry name" value="vgr_GE"/>
    <property type="match status" value="1"/>
</dbReference>
<dbReference type="Proteomes" id="UP000649829">
    <property type="component" value="Unassembled WGS sequence"/>
</dbReference>
<dbReference type="PANTHER" id="PTHR32305">
    <property type="match status" value="1"/>
</dbReference>
<evidence type="ECO:0000256" key="3">
    <source>
        <dbReference type="ARBA" id="ARBA00022525"/>
    </source>
</evidence>
<reference evidence="6" key="2">
    <citation type="submission" date="2020-09" db="EMBL/GenBank/DDBJ databases">
        <authorList>
            <person name="Sun Q."/>
            <person name="Zhou Y."/>
        </authorList>
    </citation>
    <scope>NUCLEOTIDE SEQUENCE</scope>
    <source>
        <strain evidence="6">CGMCC 1.6293</strain>
    </source>
</reference>
<accession>A0A917T2Q8</accession>
<protein>
    <recommendedName>
        <fullName evidence="8">Type VI secretion system secreted protein VgrG</fullName>
    </recommendedName>
</protein>
<comment type="similarity">
    <text evidence="2">Belongs to the VgrG protein family.</text>
</comment>
<dbReference type="Gene3D" id="2.40.50.230">
    <property type="entry name" value="Gp5 N-terminal domain"/>
    <property type="match status" value="1"/>
</dbReference>
<dbReference type="SUPFAM" id="SSF69349">
    <property type="entry name" value="Phage fibre proteins"/>
    <property type="match status" value="1"/>
</dbReference>
<dbReference type="Pfam" id="PF22178">
    <property type="entry name" value="Gp5_trimer_C"/>
    <property type="match status" value="1"/>
</dbReference>
<feature type="domain" description="Gp5/Type VI secretion system Vgr C-terminal trimerisation" evidence="5">
    <location>
        <begin position="496"/>
        <end position="611"/>
    </location>
</feature>
<name>A0A917T2Q8_9RHOB</name>
<evidence type="ECO:0000259" key="5">
    <source>
        <dbReference type="Pfam" id="PF22178"/>
    </source>
</evidence>
<comment type="caution">
    <text evidence="6">The sequence shown here is derived from an EMBL/GenBank/DDBJ whole genome shotgun (WGS) entry which is preliminary data.</text>
</comment>
<dbReference type="AlphaFoldDB" id="A0A917T2Q8"/>
<dbReference type="PANTHER" id="PTHR32305:SF15">
    <property type="entry name" value="PROTEIN RHSA-RELATED"/>
    <property type="match status" value="1"/>
</dbReference>
<evidence type="ECO:0000256" key="2">
    <source>
        <dbReference type="ARBA" id="ARBA00005558"/>
    </source>
</evidence>
<dbReference type="Gene3D" id="3.55.50.10">
    <property type="entry name" value="Baseplate protein-like domains"/>
    <property type="match status" value="1"/>
</dbReference>
<evidence type="ECO:0000256" key="1">
    <source>
        <dbReference type="ARBA" id="ARBA00004613"/>
    </source>
</evidence>
<proteinExistence type="inferred from homology"/>
<keyword evidence="7" id="KW-1185">Reference proteome</keyword>
<dbReference type="Pfam" id="PF04717">
    <property type="entry name" value="Phage_base_V"/>
    <property type="match status" value="1"/>
</dbReference>
<dbReference type="SUPFAM" id="SSF69255">
    <property type="entry name" value="gp5 N-terminal domain-like"/>
    <property type="match status" value="1"/>
</dbReference>
<dbReference type="Gene3D" id="4.10.220.110">
    <property type="match status" value="1"/>
</dbReference>
<dbReference type="InterPro" id="IPR006533">
    <property type="entry name" value="T6SS_Vgr_RhsGE"/>
</dbReference>
<dbReference type="EMBL" id="BMLF01000002">
    <property type="protein sequence ID" value="GGM08450.1"/>
    <property type="molecule type" value="Genomic_DNA"/>
</dbReference>
<reference evidence="6" key="1">
    <citation type="journal article" date="2014" name="Int. J. Syst. Evol. Microbiol.">
        <title>Complete genome sequence of Corynebacterium casei LMG S-19264T (=DSM 44701T), isolated from a smear-ripened cheese.</title>
        <authorList>
            <consortium name="US DOE Joint Genome Institute (JGI-PGF)"/>
            <person name="Walter F."/>
            <person name="Albersmeier A."/>
            <person name="Kalinowski J."/>
            <person name="Ruckert C."/>
        </authorList>
    </citation>
    <scope>NUCLEOTIDE SEQUENCE</scope>
    <source>
        <strain evidence="6">CGMCC 1.6293</strain>
    </source>
</reference>
<dbReference type="RefSeq" id="WP_028286922.1">
    <property type="nucleotide sequence ID" value="NZ_BMLF01000002.1"/>
</dbReference>
<dbReference type="SUPFAM" id="SSF69279">
    <property type="entry name" value="Phage tail proteins"/>
    <property type="match status" value="2"/>
</dbReference>
<dbReference type="Pfam" id="PF05954">
    <property type="entry name" value="Phage_GPD"/>
    <property type="match status" value="1"/>
</dbReference>
<organism evidence="6 7">
    <name type="scientific">Pseudooceanicola nanhaiensis</name>
    <dbReference type="NCBI Taxonomy" id="375761"/>
    <lineage>
        <taxon>Bacteria</taxon>
        <taxon>Pseudomonadati</taxon>
        <taxon>Pseudomonadota</taxon>
        <taxon>Alphaproteobacteria</taxon>
        <taxon>Rhodobacterales</taxon>
        <taxon>Paracoccaceae</taxon>
        <taxon>Pseudooceanicola</taxon>
    </lineage>
</organism>
<keyword evidence="3" id="KW-0964">Secreted</keyword>
<dbReference type="InterPro" id="IPR054030">
    <property type="entry name" value="Gp5_Vgr_C"/>
</dbReference>
<dbReference type="InterPro" id="IPR017847">
    <property type="entry name" value="T6SS_RhsGE_Vgr_subset"/>
</dbReference>
<dbReference type="InterPro" id="IPR037026">
    <property type="entry name" value="Vgr_OB-fold_dom_sf"/>
</dbReference>
<evidence type="ECO:0000313" key="6">
    <source>
        <dbReference type="EMBL" id="GGM08450.1"/>
    </source>
</evidence>
<sequence length="714" mass="80772">MPEENLAFKNRSVRMKSVLPESVVSLKNARVEEGLSRLTETRIEFLSSDMQLDLQKVLGTRITLEVDGEDEAQGFSGLCISAEYVGLYQGMLHIVAEVRPWLWMLTRTRNSRIYQEKTAHEIIKSVLSDHGFSADLSDKVQGSYLTRTYCVQYRETDFDFISRLMEEEGIYYYFQQVGDKEKLVLCDDVSAHTPVPGNAEIEFHFAEPEYRRRKDHIFEWTEATHLTSGKVTLDDYFFETPRSELKTTRAIPKGQHSYKDFEVYDHPGRYTTSAHGNARSRVRMQAEAVRHLKSHGIGNVRGLRVGRTFRLKGHDRVGKVAPNDFLILNAVHLLQIESDYEDRETTTSPFRGGAKTNAGAFGPDNRDTYRCVFEVMPKKEPFRALQTTPWPEIPGLQTAMVTGPSGEEIHTDEYGRIKVQFHWDRQGNMDEKTSCWVRCVMPWTGKNWGMIHIPRIGQEVAIQFEEGDPDRPICTGMLYNGDTRPPYPLPANMTQSGIVTRSSKGGSASTFNELIFEDKKDAEFVRMQSEKDYKQTIKNNAEITIGLEKKDKGDLTQTIHRHKTETLNTGDHIFTVKAGNQKVSIKKDHTETIEGKATQTITGNTTQTIKQGNYRQTIKMGNVTRSVDMGNEKHTVKLGNYDLKTSVGATTIEALQKIELKCGMSKITMTPTQITIESLMVDVKATTNMNVKGLLTTVSADAIMTVKGALTMIN</sequence>
<gene>
    <name evidence="6" type="ORF">GCM10011534_33070</name>
</gene>
<feature type="domain" description="Gp5/Type VI secretion system Vgr protein OB-fold" evidence="4">
    <location>
        <begin position="411"/>
        <end position="479"/>
    </location>
</feature>
<comment type="subcellular location">
    <subcellularLocation>
        <location evidence="1">Secreted</location>
    </subcellularLocation>
</comment>
<dbReference type="InterPro" id="IPR050708">
    <property type="entry name" value="T6SS_VgrG/RHS"/>
</dbReference>
<evidence type="ECO:0008006" key="8">
    <source>
        <dbReference type="Google" id="ProtNLM"/>
    </source>
</evidence>